<name>A0A1H8FV12_9BACL</name>
<dbReference type="NCBIfam" id="TIGR00916">
    <property type="entry name" value="2A0604s01"/>
    <property type="match status" value="1"/>
</dbReference>
<dbReference type="STRING" id="1173111.SAMN05444955_10987"/>
<evidence type="ECO:0000256" key="6">
    <source>
        <dbReference type="ARBA" id="ARBA00022989"/>
    </source>
</evidence>
<keyword evidence="3 12" id="KW-1003">Cell membrane</keyword>
<dbReference type="GO" id="GO:0006605">
    <property type="term" value="P:protein targeting"/>
    <property type="evidence" value="ECO:0007669"/>
    <property type="project" value="UniProtKB-UniRule"/>
</dbReference>
<dbReference type="InterPro" id="IPR022646">
    <property type="entry name" value="SecD/SecF_CS"/>
</dbReference>
<dbReference type="Pfam" id="PF02355">
    <property type="entry name" value="SecD_SecF_C"/>
    <property type="match status" value="1"/>
</dbReference>
<dbReference type="GO" id="GO:0005886">
    <property type="term" value="C:plasma membrane"/>
    <property type="evidence" value="ECO:0007669"/>
    <property type="project" value="UniProtKB-SubCell"/>
</dbReference>
<evidence type="ECO:0000256" key="11">
    <source>
        <dbReference type="ARBA" id="ARBA00061053"/>
    </source>
</evidence>
<dbReference type="SUPFAM" id="SSF82866">
    <property type="entry name" value="Multidrug efflux transporter AcrB transmembrane domain"/>
    <property type="match status" value="1"/>
</dbReference>
<comment type="similarity">
    <text evidence="11">In the N-terminal section; belongs to the SecD/SecF family. SecD subfamily.</text>
</comment>
<organism evidence="14 15">
    <name type="scientific">Lihuaxuella thermophila</name>
    <dbReference type="NCBI Taxonomy" id="1173111"/>
    <lineage>
        <taxon>Bacteria</taxon>
        <taxon>Bacillati</taxon>
        <taxon>Bacillota</taxon>
        <taxon>Bacilli</taxon>
        <taxon>Bacillales</taxon>
        <taxon>Thermoactinomycetaceae</taxon>
        <taxon>Lihuaxuella</taxon>
    </lineage>
</organism>
<comment type="function">
    <text evidence="9 12">Part of the Sec protein translocase complex. Interacts with the SecYEG preprotein conducting channel. SecDF uses the proton motive force (PMF) to complete protein translocation after the ATP-dependent function of SecA.</text>
</comment>
<feature type="transmembrane region" description="Helical" evidence="12">
    <location>
        <begin position="12"/>
        <end position="31"/>
    </location>
</feature>
<evidence type="ECO:0000256" key="8">
    <source>
        <dbReference type="ARBA" id="ARBA00023136"/>
    </source>
</evidence>
<dbReference type="PANTHER" id="PTHR30081:SF8">
    <property type="entry name" value="PROTEIN TRANSLOCASE SUBUNIT SECF"/>
    <property type="match status" value="1"/>
</dbReference>
<keyword evidence="4 12" id="KW-0812">Transmembrane</keyword>
<evidence type="ECO:0000256" key="9">
    <source>
        <dbReference type="ARBA" id="ARBA00059018"/>
    </source>
</evidence>
<evidence type="ECO:0000256" key="12">
    <source>
        <dbReference type="HAMAP-Rule" id="MF_01464"/>
    </source>
</evidence>
<dbReference type="PANTHER" id="PTHR30081">
    <property type="entry name" value="PROTEIN-EXPORT MEMBRANE PROTEIN SEC"/>
    <property type="match status" value="1"/>
</dbReference>
<reference evidence="14 15" key="1">
    <citation type="submission" date="2016-10" db="EMBL/GenBank/DDBJ databases">
        <authorList>
            <person name="de Groot N.N."/>
        </authorList>
    </citation>
    <scope>NUCLEOTIDE SEQUENCE [LARGE SCALE GENOMIC DNA]</scope>
    <source>
        <strain evidence="14 15">DSM 46701</strain>
    </source>
</reference>
<dbReference type="EMBL" id="FOCQ01000009">
    <property type="protein sequence ID" value="SEN35479.1"/>
    <property type="molecule type" value="Genomic_DNA"/>
</dbReference>
<dbReference type="InterPro" id="IPR022813">
    <property type="entry name" value="SecD/SecF_arch_bac"/>
</dbReference>
<gene>
    <name evidence="12" type="primary">secF</name>
    <name evidence="14" type="ORF">SAMN05444955_10987</name>
</gene>
<dbReference type="RefSeq" id="WP_170839899.1">
    <property type="nucleotide sequence ID" value="NZ_FOCQ01000009.1"/>
</dbReference>
<feature type="transmembrane region" description="Helical" evidence="12">
    <location>
        <begin position="236"/>
        <end position="254"/>
    </location>
</feature>
<keyword evidence="6 12" id="KW-1133">Transmembrane helix</keyword>
<comment type="subunit">
    <text evidence="12">Forms a complex with SecD. Part of the essential Sec protein translocation apparatus which comprises SecA, SecYEG and auxiliary proteins SecDF. Other proteins may also be involved.</text>
</comment>
<evidence type="ECO:0000256" key="7">
    <source>
        <dbReference type="ARBA" id="ARBA00023010"/>
    </source>
</evidence>
<comment type="similarity">
    <text evidence="10">In the C-terminal section; belongs to the SecD/SecF family. SecF subfamily.</text>
</comment>
<keyword evidence="5 12" id="KW-0653">Protein transport</keyword>
<dbReference type="HAMAP" id="MF_01464_B">
    <property type="entry name" value="SecF_B"/>
    <property type="match status" value="1"/>
</dbReference>
<dbReference type="InterPro" id="IPR005665">
    <property type="entry name" value="SecF_bac"/>
</dbReference>
<comment type="subcellular location">
    <subcellularLocation>
        <location evidence="1 12">Cell membrane</location>
        <topology evidence="1 12">Multi-pass membrane protein</topology>
    </subcellularLocation>
</comment>
<protein>
    <recommendedName>
        <fullName evidence="12">Protein-export membrane protein SecF</fullName>
    </recommendedName>
</protein>
<evidence type="ECO:0000313" key="14">
    <source>
        <dbReference type="EMBL" id="SEN35479.1"/>
    </source>
</evidence>
<evidence type="ECO:0000259" key="13">
    <source>
        <dbReference type="Pfam" id="PF02355"/>
    </source>
</evidence>
<keyword evidence="15" id="KW-1185">Reference proteome</keyword>
<dbReference type="InterPro" id="IPR055344">
    <property type="entry name" value="SecD_SecF_C_bact"/>
</dbReference>
<dbReference type="InterPro" id="IPR048634">
    <property type="entry name" value="SecD_SecF_C"/>
</dbReference>
<dbReference type="NCBIfam" id="TIGR00966">
    <property type="entry name" value="transloc_SecF"/>
    <property type="match status" value="1"/>
</dbReference>
<dbReference type="GO" id="GO:0065002">
    <property type="term" value="P:intracellular protein transmembrane transport"/>
    <property type="evidence" value="ECO:0007669"/>
    <property type="project" value="UniProtKB-UniRule"/>
</dbReference>
<evidence type="ECO:0000256" key="2">
    <source>
        <dbReference type="ARBA" id="ARBA00022448"/>
    </source>
</evidence>
<evidence type="ECO:0000313" key="15">
    <source>
        <dbReference type="Proteomes" id="UP000199695"/>
    </source>
</evidence>
<feature type="transmembrane region" description="Helical" evidence="12">
    <location>
        <begin position="181"/>
        <end position="202"/>
    </location>
</feature>
<evidence type="ECO:0000256" key="3">
    <source>
        <dbReference type="ARBA" id="ARBA00022475"/>
    </source>
</evidence>
<keyword evidence="7 12" id="KW-0811">Translocation</keyword>
<dbReference type="FunFam" id="1.20.1640.10:FF:000024">
    <property type="entry name" value="Multifunctional fusion protein"/>
    <property type="match status" value="1"/>
</dbReference>
<dbReference type="GO" id="GO:0015450">
    <property type="term" value="F:protein-transporting ATPase activity"/>
    <property type="evidence" value="ECO:0007669"/>
    <property type="project" value="InterPro"/>
</dbReference>
<comment type="similarity">
    <text evidence="12">Belongs to the SecD/SecF family. SecF subfamily.</text>
</comment>
<feature type="transmembrane region" description="Helical" evidence="12">
    <location>
        <begin position="260"/>
        <end position="284"/>
    </location>
</feature>
<dbReference type="AlphaFoldDB" id="A0A1H8FV12"/>
<accession>A0A1H8FV12</accession>
<evidence type="ECO:0000256" key="5">
    <source>
        <dbReference type="ARBA" id="ARBA00022927"/>
    </source>
</evidence>
<dbReference type="Proteomes" id="UP000199695">
    <property type="component" value="Unassembled WGS sequence"/>
</dbReference>
<evidence type="ECO:0000256" key="1">
    <source>
        <dbReference type="ARBA" id="ARBA00004651"/>
    </source>
</evidence>
<keyword evidence="2 12" id="KW-0813">Transport</keyword>
<evidence type="ECO:0000256" key="10">
    <source>
        <dbReference type="ARBA" id="ARBA00060856"/>
    </source>
</evidence>
<feature type="domain" description="Protein export membrane protein SecD/SecF C-terminal" evidence="13">
    <location>
        <begin position="101"/>
        <end position="287"/>
    </location>
</feature>
<dbReference type="GO" id="GO:0043952">
    <property type="term" value="P:protein transport by the Sec complex"/>
    <property type="evidence" value="ECO:0007669"/>
    <property type="project" value="UniProtKB-UniRule"/>
</dbReference>
<evidence type="ECO:0000256" key="4">
    <source>
        <dbReference type="ARBA" id="ARBA00022692"/>
    </source>
</evidence>
<sequence>MTYKIDFVENRKIYFIITLVIVALSVGSLLIQGLNLGIDFVSGTRLDISMDKPVDLAKAKQELEGLGYENPNARVGGPNKNILIFRLDKEITLQEKEKISQKLGSVFHTKVNVQEQVVDPIIGRELAKNAIISVLIASIGIIIYVTLRFEYRFAVAAILALFYDAIFTVGMFSILQLEVDIVFIAAILTIVGYSVNDTIVIFDRIRENLNIVKPTKWEELSKVVNDSIHQTLTRSINTVLTVVFAAFALWLLGGESISNFSLALLFGLISGAYSSIFVASQIWVSWKWRSMQKEKAGDKLAAE</sequence>
<feature type="transmembrane region" description="Helical" evidence="12">
    <location>
        <begin position="130"/>
        <end position="147"/>
    </location>
</feature>
<dbReference type="Pfam" id="PF07549">
    <property type="entry name" value="Sec_GG"/>
    <property type="match status" value="1"/>
</dbReference>
<dbReference type="PRINTS" id="PR01755">
    <property type="entry name" value="SECFTRNLCASE"/>
</dbReference>
<keyword evidence="8 12" id="KW-0472">Membrane</keyword>
<dbReference type="Gene3D" id="1.20.1640.10">
    <property type="entry name" value="Multidrug efflux transporter AcrB transmembrane domain"/>
    <property type="match status" value="1"/>
</dbReference>
<feature type="transmembrane region" description="Helical" evidence="12">
    <location>
        <begin position="154"/>
        <end position="175"/>
    </location>
</feature>
<dbReference type="InterPro" id="IPR022645">
    <property type="entry name" value="SecD/SecF_bac"/>
</dbReference>
<proteinExistence type="inferred from homology"/>